<feature type="region of interest" description="Disordered" evidence="1">
    <location>
        <begin position="1"/>
        <end position="30"/>
    </location>
</feature>
<reference evidence="2" key="1">
    <citation type="thesis" date="2020" institute="ProQuest LLC" country="789 East Eisenhower Parkway, Ann Arbor, MI, USA">
        <title>Comparative Genomics and Chromosome Evolution.</title>
        <authorList>
            <person name="Mudd A.B."/>
        </authorList>
    </citation>
    <scope>NUCLEOTIDE SEQUENCE</scope>
    <source>
        <strain evidence="2">HN-11 Male</strain>
        <tissue evidence="2">Kidney and liver</tissue>
    </source>
</reference>
<proteinExistence type="predicted"/>
<organism evidence="2 3">
    <name type="scientific">Eleutherodactylus coqui</name>
    <name type="common">Puerto Rican coqui</name>
    <dbReference type="NCBI Taxonomy" id="57060"/>
    <lineage>
        <taxon>Eukaryota</taxon>
        <taxon>Metazoa</taxon>
        <taxon>Chordata</taxon>
        <taxon>Craniata</taxon>
        <taxon>Vertebrata</taxon>
        <taxon>Euteleostomi</taxon>
        <taxon>Amphibia</taxon>
        <taxon>Batrachia</taxon>
        <taxon>Anura</taxon>
        <taxon>Neobatrachia</taxon>
        <taxon>Hyloidea</taxon>
        <taxon>Eleutherodactylidae</taxon>
        <taxon>Eleutherodactylinae</taxon>
        <taxon>Eleutherodactylus</taxon>
        <taxon>Eleutherodactylus</taxon>
    </lineage>
</organism>
<dbReference type="EMBL" id="WNTK01000606">
    <property type="protein sequence ID" value="KAG9469155.1"/>
    <property type="molecule type" value="Genomic_DNA"/>
</dbReference>
<protein>
    <submittedName>
        <fullName evidence="2">Uncharacterized protein</fullName>
    </submittedName>
</protein>
<name>A0A8J6EHN8_ELECQ</name>
<dbReference type="Proteomes" id="UP000770717">
    <property type="component" value="Unassembled WGS sequence"/>
</dbReference>
<comment type="caution">
    <text evidence="2">The sequence shown here is derived from an EMBL/GenBank/DDBJ whole genome shotgun (WGS) entry which is preliminary data.</text>
</comment>
<sequence>MMEDQQPLTSPDGSSQRNPPERCPSPLYSQDCPEEEEHVPLYHQVDEAEISVNPLQTDLMELSTNLLRQQCSILCALCHLVIVGCQ</sequence>
<accession>A0A8J6EHN8</accession>
<dbReference type="OrthoDB" id="9895149at2759"/>
<evidence type="ECO:0000313" key="3">
    <source>
        <dbReference type="Proteomes" id="UP000770717"/>
    </source>
</evidence>
<feature type="compositionally biased region" description="Polar residues" evidence="1">
    <location>
        <begin position="1"/>
        <end position="18"/>
    </location>
</feature>
<dbReference type="AlphaFoldDB" id="A0A8J6EHN8"/>
<evidence type="ECO:0000313" key="2">
    <source>
        <dbReference type="EMBL" id="KAG9469155.1"/>
    </source>
</evidence>
<keyword evidence="3" id="KW-1185">Reference proteome</keyword>
<gene>
    <name evidence="2" type="ORF">GDO78_021112</name>
</gene>
<evidence type="ECO:0000256" key="1">
    <source>
        <dbReference type="SAM" id="MobiDB-lite"/>
    </source>
</evidence>